<dbReference type="AlphaFoldDB" id="A0A9P3UW98"/>
<keyword evidence="2 4" id="KW-0238">DNA-binding</keyword>
<evidence type="ECO:0000313" key="6">
    <source>
        <dbReference type="EMBL" id="GLB81039.1"/>
    </source>
</evidence>
<feature type="domain" description="HTH tetR-type" evidence="5">
    <location>
        <begin position="18"/>
        <end position="78"/>
    </location>
</feature>
<dbReference type="PRINTS" id="PR00455">
    <property type="entry name" value="HTHTETR"/>
</dbReference>
<evidence type="ECO:0000256" key="4">
    <source>
        <dbReference type="PROSITE-ProRule" id="PRU00335"/>
    </source>
</evidence>
<feature type="DNA-binding region" description="H-T-H motif" evidence="4">
    <location>
        <begin position="41"/>
        <end position="60"/>
    </location>
</feature>
<dbReference type="Pfam" id="PF00440">
    <property type="entry name" value="TetR_N"/>
    <property type="match status" value="1"/>
</dbReference>
<dbReference type="InterPro" id="IPR050109">
    <property type="entry name" value="HTH-type_TetR-like_transc_reg"/>
</dbReference>
<evidence type="ECO:0000313" key="8">
    <source>
        <dbReference type="Proteomes" id="UP001064782"/>
    </source>
</evidence>
<keyword evidence="8" id="KW-1185">Reference proteome</keyword>
<dbReference type="GeneID" id="83627371"/>
<proteinExistence type="predicted"/>
<dbReference type="Proteomes" id="UP001064782">
    <property type="component" value="Unassembled WGS sequence"/>
</dbReference>
<keyword evidence="1" id="KW-0805">Transcription regulation</keyword>
<evidence type="ECO:0000256" key="2">
    <source>
        <dbReference type="ARBA" id="ARBA00023125"/>
    </source>
</evidence>
<dbReference type="EMBL" id="BRZI01000006">
    <property type="protein sequence ID" value="GLD29504.1"/>
    <property type="molecule type" value="Genomic_DNA"/>
</dbReference>
<evidence type="ECO:0000256" key="3">
    <source>
        <dbReference type="ARBA" id="ARBA00023163"/>
    </source>
</evidence>
<dbReference type="EMBL" id="BRXE01000001">
    <property type="protein sequence ID" value="GLB81039.1"/>
    <property type="molecule type" value="Genomic_DNA"/>
</dbReference>
<dbReference type="PROSITE" id="PS50977">
    <property type="entry name" value="HTH_TETR_2"/>
    <property type="match status" value="1"/>
</dbReference>
<gene>
    <name evidence="7" type="ORF">Mkiyose1413_13870</name>
    <name evidence="6" type="ORF">SRL2020028_02950</name>
</gene>
<comment type="caution">
    <text evidence="7">The sequence shown here is derived from an EMBL/GenBank/DDBJ whole genome shotgun (WGS) entry which is preliminary data.</text>
</comment>
<name>A0A9P3UW98_9MYCO</name>
<dbReference type="SUPFAM" id="SSF46689">
    <property type="entry name" value="Homeodomain-like"/>
    <property type="match status" value="1"/>
</dbReference>
<dbReference type="Proteomes" id="UP001165663">
    <property type="component" value="Unassembled WGS sequence"/>
</dbReference>
<accession>A0A9P3UW98</accession>
<dbReference type="InterPro" id="IPR009057">
    <property type="entry name" value="Homeodomain-like_sf"/>
</dbReference>
<dbReference type="PANTHER" id="PTHR30055">
    <property type="entry name" value="HTH-TYPE TRANSCRIPTIONAL REGULATOR RUTR"/>
    <property type="match status" value="1"/>
</dbReference>
<dbReference type="RefSeq" id="WP_236977066.1">
    <property type="nucleotide sequence ID" value="NZ_BRXE01000001.1"/>
</dbReference>
<dbReference type="InterPro" id="IPR001647">
    <property type="entry name" value="HTH_TetR"/>
</dbReference>
<sequence>MATTNQANHQTRTRRRSTDLRAMVVQAAEYSFSQLGYKGATMAGIADRAGVTRSVLTRHFATKAELFAEVMTKPLLQFIDEWTQRWTGRLDGQPTEPELVHEFVSDLYRNSRAHVGALRLLMFSDEHLEPAVRQQVWQKLNQGLTAVLDIADREIGSHGYPTRHVDVTVRAIISMVMGYVTLDPALLRTATTDEDELVTHLASLILYGLALQPSSPGT</sequence>
<dbReference type="GO" id="GO:0003700">
    <property type="term" value="F:DNA-binding transcription factor activity"/>
    <property type="evidence" value="ECO:0007669"/>
    <property type="project" value="TreeGrafter"/>
</dbReference>
<keyword evidence="3" id="KW-0804">Transcription</keyword>
<evidence type="ECO:0000259" key="5">
    <source>
        <dbReference type="PROSITE" id="PS50977"/>
    </source>
</evidence>
<evidence type="ECO:0000256" key="1">
    <source>
        <dbReference type="ARBA" id="ARBA00023015"/>
    </source>
</evidence>
<organism evidence="7 8">
    <name type="scientific">Mycobacterium kiyosense</name>
    <dbReference type="NCBI Taxonomy" id="2871094"/>
    <lineage>
        <taxon>Bacteria</taxon>
        <taxon>Bacillati</taxon>
        <taxon>Actinomycetota</taxon>
        <taxon>Actinomycetes</taxon>
        <taxon>Mycobacteriales</taxon>
        <taxon>Mycobacteriaceae</taxon>
        <taxon>Mycobacterium</taxon>
    </lineage>
</organism>
<dbReference type="Gene3D" id="1.10.10.60">
    <property type="entry name" value="Homeodomain-like"/>
    <property type="match status" value="1"/>
</dbReference>
<dbReference type="Gene3D" id="1.10.357.10">
    <property type="entry name" value="Tetracycline Repressor, domain 2"/>
    <property type="match status" value="1"/>
</dbReference>
<protein>
    <recommendedName>
        <fullName evidence="5">HTH tetR-type domain-containing protein</fullName>
    </recommendedName>
</protein>
<reference evidence="7" key="1">
    <citation type="submission" date="2022-08" db="EMBL/GenBank/DDBJ databases">
        <title>Mycobacterium kiyosense sp. nov., scotochromogenic slow-glowing species isolated from respiratory specimens.</title>
        <authorList>
            <person name="Fukano H."/>
            <person name="Kazumi Y."/>
            <person name="Sakagami N."/>
            <person name="Ato M."/>
            <person name="Mitarai S."/>
            <person name="Hoshino Y."/>
        </authorList>
    </citation>
    <scope>NUCLEOTIDE SEQUENCE</scope>
    <source>
        <strain evidence="7">1413</strain>
        <strain evidence="6">SRL2020-028</strain>
    </source>
</reference>
<dbReference type="PANTHER" id="PTHR30055:SF234">
    <property type="entry name" value="HTH-TYPE TRANSCRIPTIONAL REGULATOR BETI"/>
    <property type="match status" value="1"/>
</dbReference>
<evidence type="ECO:0000313" key="7">
    <source>
        <dbReference type="EMBL" id="GLD29504.1"/>
    </source>
</evidence>
<dbReference type="GO" id="GO:0000976">
    <property type="term" value="F:transcription cis-regulatory region binding"/>
    <property type="evidence" value="ECO:0007669"/>
    <property type="project" value="TreeGrafter"/>
</dbReference>